<feature type="signal peptide" evidence="2">
    <location>
        <begin position="1"/>
        <end position="16"/>
    </location>
</feature>
<evidence type="ECO:0000313" key="4">
    <source>
        <dbReference type="Proteomes" id="UP000789390"/>
    </source>
</evidence>
<evidence type="ECO:0000256" key="2">
    <source>
        <dbReference type="SAM" id="SignalP"/>
    </source>
</evidence>
<gene>
    <name evidence="3" type="ORF">DGAL_LOCUS680</name>
</gene>
<dbReference type="AlphaFoldDB" id="A0A8J2RA89"/>
<dbReference type="EMBL" id="CAKKLH010000003">
    <property type="protein sequence ID" value="CAH0098597.1"/>
    <property type="molecule type" value="Genomic_DNA"/>
</dbReference>
<name>A0A8J2RA89_9CRUS</name>
<keyword evidence="2" id="KW-0732">Signal</keyword>
<reference evidence="3" key="1">
    <citation type="submission" date="2021-11" db="EMBL/GenBank/DDBJ databases">
        <authorList>
            <person name="Schell T."/>
        </authorList>
    </citation>
    <scope>NUCLEOTIDE SEQUENCE</scope>
    <source>
        <strain evidence="3">M5</strain>
    </source>
</reference>
<comment type="caution">
    <text evidence="3">The sequence shown here is derived from an EMBL/GenBank/DDBJ whole genome shotgun (WGS) entry which is preliminary data.</text>
</comment>
<sequence length="177" mass="19770">MKFVIVIATLLIVCVASYNKAPINFESTDNSETSYSESNFYTSVYSETVSSTPATSTQVYTSASVYAADGRSDAEEDDDDNEEEDEDDDDEWKGELESTSNSTNKDFDESTPSINELEHATATYVITPSSAYEEPKYTTSYTTPIDSTRAYETSTTVPPVYEVQNKILPYWLRSSTY</sequence>
<feature type="compositionally biased region" description="Polar residues" evidence="1">
    <location>
        <begin position="97"/>
        <end position="112"/>
    </location>
</feature>
<dbReference type="Proteomes" id="UP000789390">
    <property type="component" value="Unassembled WGS sequence"/>
</dbReference>
<accession>A0A8J2RA89</accession>
<protein>
    <submittedName>
        <fullName evidence="3">Uncharacterized protein</fullName>
    </submittedName>
</protein>
<organism evidence="3 4">
    <name type="scientific">Daphnia galeata</name>
    <dbReference type="NCBI Taxonomy" id="27404"/>
    <lineage>
        <taxon>Eukaryota</taxon>
        <taxon>Metazoa</taxon>
        <taxon>Ecdysozoa</taxon>
        <taxon>Arthropoda</taxon>
        <taxon>Crustacea</taxon>
        <taxon>Branchiopoda</taxon>
        <taxon>Diplostraca</taxon>
        <taxon>Cladocera</taxon>
        <taxon>Anomopoda</taxon>
        <taxon>Daphniidae</taxon>
        <taxon>Daphnia</taxon>
    </lineage>
</organism>
<feature type="chain" id="PRO_5035300087" evidence="2">
    <location>
        <begin position="17"/>
        <end position="177"/>
    </location>
</feature>
<proteinExistence type="predicted"/>
<feature type="region of interest" description="Disordered" evidence="1">
    <location>
        <begin position="65"/>
        <end position="112"/>
    </location>
</feature>
<evidence type="ECO:0000313" key="3">
    <source>
        <dbReference type="EMBL" id="CAH0098597.1"/>
    </source>
</evidence>
<feature type="compositionally biased region" description="Acidic residues" evidence="1">
    <location>
        <begin position="74"/>
        <end position="92"/>
    </location>
</feature>
<keyword evidence="4" id="KW-1185">Reference proteome</keyword>
<evidence type="ECO:0000256" key="1">
    <source>
        <dbReference type="SAM" id="MobiDB-lite"/>
    </source>
</evidence>